<feature type="compositionally biased region" description="Polar residues" evidence="1">
    <location>
        <begin position="1"/>
        <end position="25"/>
    </location>
</feature>
<evidence type="ECO:0000256" key="1">
    <source>
        <dbReference type="SAM" id="MobiDB-lite"/>
    </source>
</evidence>
<name>A0AAW1YMY4_RUBAR</name>
<evidence type="ECO:0000313" key="3">
    <source>
        <dbReference type="Proteomes" id="UP001457282"/>
    </source>
</evidence>
<sequence>MSGTPSVSETHLPQYNESQNATLAKTQDDEDELHVFDDMHQRDRPRWKAIFLDEIFINGTITVPDCLPFLEDLQPIWP</sequence>
<organism evidence="2 3">
    <name type="scientific">Rubus argutus</name>
    <name type="common">Southern blackberry</name>
    <dbReference type="NCBI Taxonomy" id="59490"/>
    <lineage>
        <taxon>Eukaryota</taxon>
        <taxon>Viridiplantae</taxon>
        <taxon>Streptophyta</taxon>
        <taxon>Embryophyta</taxon>
        <taxon>Tracheophyta</taxon>
        <taxon>Spermatophyta</taxon>
        <taxon>Magnoliopsida</taxon>
        <taxon>eudicotyledons</taxon>
        <taxon>Gunneridae</taxon>
        <taxon>Pentapetalae</taxon>
        <taxon>rosids</taxon>
        <taxon>fabids</taxon>
        <taxon>Rosales</taxon>
        <taxon>Rosaceae</taxon>
        <taxon>Rosoideae</taxon>
        <taxon>Rosoideae incertae sedis</taxon>
        <taxon>Rubus</taxon>
    </lineage>
</organism>
<comment type="caution">
    <text evidence="2">The sequence shown here is derived from an EMBL/GenBank/DDBJ whole genome shotgun (WGS) entry which is preliminary data.</text>
</comment>
<feature type="region of interest" description="Disordered" evidence="1">
    <location>
        <begin position="1"/>
        <end position="29"/>
    </location>
</feature>
<proteinExistence type="predicted"/>
<protein>
    <submittedName>
        <fullName evidence="2">Uncharacterized protein</fullName>
    </submittedName>
</protein>
<gene>
    <name evidence="2" type="ORF">M0R45_005543</name>
</gene>
<dbReference type="Proteomes" id="UP001457282">
    <property type="component" value="Unassembled WGS sequence"/>
</dbReference>
<keyword evidence="3" id="KW-1185">Reference proteome</keyword>
<accession>A0AAW1YMY4</accession>
<dbReference type="AlphaFoldDB" id="A0AAW1YMY4"/>
<reference evidence="2 3" key="1">
    <citation type="journal article" date="2023" name="G3 (Bethesda)">
        <title>A chromosome-length genome assembly and annotation of blackberry (Rubus argutus, cv. 'Hillquist').</title>
        <authorList>
            <person name="Bruna T."/>
            <person name="Aryal R."/>
            <person name="Dudchenko O."/>
            <person name="Sargent D.J."/>
            <person name="Mead D."/>
            <person name="Buti M."/>
            <person name="Cavallini A."/>
            <person name="Hytonen T."/>
            <person name="Andres J."/>
            <person name="Pham M."/>
            <person name="Weisz D."/>
            <person name="Mascagni F."/>
            <person name="Usai G."/>
            <person name="Natali L."/>
            <person name="Bassil N."/>
            <person name="Fernandez G.E."/>
            <person name="Lomsadze A."/>
            <person name="Armour M."/>
            <person name="Olukolu B."/>
            <person name="Poorten T."/>
            <person name="Britton C."/>
            <person name="Davik J."/>
            <person name="Ashrafi H."/>
            <person name="Aiden E.L."/>
            <person name="Borodovsky M."/>
            <person name="Worthington M."/>
        </authorList>
    </citation>
    <scope>NUCLEOTIDE SEQUENCE [LARGE SCALE GENOMIC DNA]</scope>
    <source>
        <strain evidence="2">PI 553951</strain>
    </source>
</reference>
<evidence type="ECO:0000313" key="2">
    <source>
        <dbReference type="EMBL" id="KAK9950037.1"/>
    </source>
</evidence>
<dbReference type="EMBL" id="JBEDUW010000001">
    <property type="protein sequence ID" value="KAK9950037.1"/>
    <property type="molecule type" value="Genomic_DNA"/>
</dbReference>